<name>A0ABU5E1N2_9PROT</name>
<dbReference type="Proteomes" id="UP001271769">
    <property type="component" value="Unassembled WGS sequence"/>
</dbReference>
<reference evidence="1 2" key="1">
    <citation type="journal article" date="2013" name="Antonie Van Leeuwenhoek">
        <title>Dongia rigui sp. nov., isolated from freshwater of a large wetland in Korea.</title>
        <authorList>
            <person name="Baik K.S."/>
            <person name="Hwang Y.M."/>
            <person name="Choi J.S."/>
            <person name="Kwon J."/>
            <person name="Seong C.N."/>
        </authorList>
    </citation>
    <scope>NUCLEOTIDE SEQUENCE [LARGE SCALE GENOMIC DNA]</scope>
    <source>
        <strain evidence="1 2">04SU4-P</strain>
    </source>
</reference>
<protein>
    <submittedName>
        <fullName evidence="1">Uncharacterized protein</fullName>
    </submittedName>
</protein>
<gene>
    <name evidence="1" type="ORF">SMD31_14450</name>
</gene>
<evidence type="ECO:0000313" key="1">
    <source>
        <dbReference type="EMBL" id="MDY0873139.1"/>
    </source>
</evidence>
<sequence>MATSEDLWRLSGTKDALVELHRALSDACQAKLETPDDLLTLPAGQAICVRSRLVEAFDAADGAGPCGQGRDLKQFVSCILEGQFVGNVIKNSGSAPLPAEVQWGSRDARGQQASKLISERIKASCLTPSKSAMNECVETSMFRYFEVKPQSIDFCPTKEQRDMCIYWAGFAHSIRLKLDRVAS</sequence>
<keyword evidence="2" id="KW-1185">Reference proteome</keyword>
<organism evidence="1 2">
    <name type="scientific">Dongia rigui</name>
    <dbReference type="NCBI Taxonomy" id="940149"/>
    <lineage>
        <taxon>Bacteria</taxon>
        <taxon>Pseudomonadati</taxon>
        <taxon>Pseudomonadota</taxon>
        <taxon>Alphaproteobacteria</taxon>
        <taxon>Rhodospirillales</taxon>
        <taxon>Dongiaceae</taxon>
        <taxon>Dongia</taxon>
    </lineage>
</organism>
<proteinExistence type="predicted"/>
<dbReference type="EMBL" id="JAXCLX010000002">
    <property type="protein sequence ID" value="MDY0873139.1"/>
    <property type="molecule type" value="Genomic_DNA"/>
</dbReference>
<dbReference type="RefSeq" id="WP_320501604.1">
    <property type="nucleotide sequence ID" value="NZ_JAXCLX010000002.1"/>
</dbReference>
<accession>A0ABU5E1N2</accession>
<evidence type="ECO:0000313" key="2">
    <source>
        <dbReference type="Proteomes" id="UP001271769"/>
    </source>
</evidence>
<comment type="caution">
    <text evidence="1">The sequence shown here is derived from an EMBL/GenBank/DDBJ whole genome shotgun (WGS) entry which is preliminary data.</text>
</comment>